<accession>A0ABR1ALY2</accession>
<proteinExistence type="predicted"/>
<evidence type="ECO:0000313" key="2">
    <source>
        <dbReference type="EMBL" id="KAK6622300.1"/>
    </source>
</evidence>
<feature type="compositionally biased region" description="Polar residues" evidence="1">
    <location>
        <begin position="1"/>
        <end position="20"/>
    </location>
</feature>
<comment type="caution">
    <text evidence="2">The sequence shown here is derived from an EMBL/GenBank/DDBJ whole genome shotgun (WGS) entry which is preliminary data.</text>
</comment>
<evidence type="ECO:0000313" key="3">
    <source>
        <dbReference type="Proteomes" id="UP001359485"/>
    </source>
</evidence>
<reference evidence="2 3" key="1">
    <citation type="submission" date="2023-09" db="EMBL/GenBank/DDBJ databases">
        <title>Genomes of two closely related lineages of the louse Polyplax serrata with different host specificities.</title>
        <authorList>
            <person name="Martinu J."/>
            <person name="Tarabai H."/>
            <person name="Stefka J."/>
            <person name="Hypsa V."/>
        </authorList>
    </citation>
    <scope>NUCLEOTIDE SEQUENCE [LARGE SCALE GENOMIC DNA]</scope>
    <source>
        <strain evidence="2">98ZLc_SE</strain>
    </source>
</reference>
<protein>
    <submittedName>
        <fullName evidence="2">Uncharacterized protein</fullName>
    </submittedName>
</protein>
<name>A0ABR1ALY2_POLSC</name>
<keyword evidence="3" id="KW-1185">Reference proteome</keyword>
<evidence type="ECO:0000256" key="1">
    <source>
        <dbReference type="SAM" id="MobiDB-lite"/>
    </source>
</evidence>
<sequence length="166" mass="18688">MSTRCRTTNGIACSPSPNAKDSSRADKSSEFANLSTKNKSLDFFFWRIHFSRFPLDSFVLVPGWNAQKMTFLPPLAMQARHAVKGESNGMNVNPKPVVRVRRKVLPAKLNRVQRTRVTRHDNGSSYENILLVPPALALYKHTYTHYTSILHSFIGNSLCDRPASAL</sequence>
<dbReference type="EMBL" id="JAWJWF010000047">
    <property type="protein sequence ID" value="KAK6622300.1"/>
    <property type="molecule type" value="Genomic_DNA"/>
</dbReference>
<dbReference type="Proteomes" id="UP001359485">
    <property type="component" value="Unassembled WGS sequence"/>
</dbReference>
<gene>
    <name evidence="2" type="ORF">RUM44_002111</name>
</gene>
<feature type="region of interest" description="Disordered" evidence="1">
    <location>
        <begin position="1"/>
        <end position="25"/>
    </location>
</feature>
<organism evidence="2 3">
    <name type="scientific">Polyplax serrata</name>
    <name type="common">Common mouse louse</name>
    <dbReference type="NCBI Taxonomy" id="468196"/>
    <lineage>
        <taxon>Eukaryota</taxon>
        <taxon>Metazoa</taxon>
        <taxon>Ecdysozoa</taxon>
        <taxon>Arthropoda</taxon>
        <taxon>Hexapoda</taxon>
        <taxon>Insecta</taxon>
        <taxon>Pterygota</taxon>
        <taxon>Neoptera</taxon>
        <taxon>Paraneoptera</taxon>
        <taxon>Psocodea</taxon>
        <taxon>Troctomorpha</taxon>
        <taxon>Phthiraptera</taxon>
        <taxon>Anoplura</taxon>
        <taxon>Polyplacidae</taxon>
        <taxon>Polyplax</taxon>
    </lineage>
</organism>